<evidence type="ECO:0000259" key="21">
    <source>
        <dbReference type="PROSITE" id="PS50894"/>
    </source>
</evidence>
<feature type="domain" description="Response regulatory" evidence="18">
    <location>
        <begin position="528"/>
        <end position="644"/>
    </location>
</feature>
<dbReference type="SMART" id="SM00448">
    <property type="entry name" value="REC"/>
    <property type="match status" value="1"/>
</dbReference>
<evidence type="ECO:0000256" key="16">
    <source>
        <dbReference type="SAM" id="Phobius"/>
    </source>
</evidence>
<dbReference type="Pfam" id="PF00512">
    <property type="entry name" value="HisKA"/>
    <property type="match status" value="1"/>
</dbReference>
<dbReference type="Pfam" id="PF01627">
    <property type="entry name" value="Hpt"/>
    <property type="match status" value="1"/>
</dbReference>
<keyword evidence="12" id="KW-0902">Two-component regulatory system</keyword>
<evidence type="ECO:0000259" key="17">
    <source>
        <dbReference type="PROSITE" id="PS50109"/>
    </source>
</evidence>
<dbReference type="InterPro" id="IPR008207">
    <property type="entry name" value="Sig_transdc_His_kin_Hpt_dom"/>
</dbReference>
<dbReference type="EMBL" id="JAGRYU010000044">
    <property type="protein sequence ID" value="MBU4684846.1"/>
    <property type="molecule type" value="Genomic_DNA"/>
</dbReference>
<accession>A0ABS6DNP6</accession>
<dbReference type="RefSeq" id="WP_216377461.1">
    <property type="nucleotide sequence ID" value="NZ_JAGRYT010000016.1"/>
</dbReference>
<dbReference type="NCBIfam" id="TIGR00229">
    <property type="entry name" value="sensory_box"/>
    <property type="match status" value="1"/>
</dbReference>
<dbReference type="EC" id="2.7.13.3" evidence="12"/>
<comment type="subcellular location">
    <subcellularLocation>
        <location evidence="2 12">Cell inner membrane</location>
        <topology evidence="2 12">Multi-pass membrane protein</topology>
    </subcellularLocation>
</comment>
<feature type="modified residue" description="Phosphohistidine" evidence="13">
    <location>
        <position position="719"/>
    </location>
</feature>
<protein>
    <recommendedName>
        <fullName evidence="12">Aerobic respiration control sensor protein</fullName>
        <ecNumber evidence="12">2.7.13.3</ecNumber>
    </recommendedName>
</protein>
<keyword evidence="15" id="KW-0175">Coiled coil</keyword>
<dbReference type="SMART" id="SM00073">
    <property type="entry name" value="HPT"/>
    <property type="match status" value="1"/>
</dbReference>
<evidence type="ECO:0000256" key="2">
    <source>
        <dbReference type="ARBA" id="ARBA00004429"/>
    </source>
</evidence>
<evidence type="ECO:0000256" key="15">
    <source>
        <dbReference type="SAM" id="Coils"/>
    </source>
</evidence>
<sequence>MKQIRLLAQYYVDLMVKLGLVRFSLLLASALVVLAMVVQMAVTMLLRGQVESIDVVRSIFFGLLITPWAVYFLSVVVEQLEESRQRLSKLVEKLEEMRERDLILNVQLKDNIAQLNQEIADRVKAEAERQTMLEQLKVEMQEREETQIRLEQQSSFLRSFLDASPDLVFYRNEDKEFSGCNRAMELLTGKSEKQLIHLKPQDVYSAEAAEKVLETDEKVFRHNVSLTYEQWLDYPDGRKACFEIRKVPYYDRVGKRHGLMGFGRDITERKRYQDALERASRDKTTFISTISHELRTPLNGIVGLSRILLDTDLSAEQTNYLKTIHVSAITLGNIFNDIIDMDKLERRKVQLDNQPVDFTSFLADLENLSGLQAQQKGLSFVMDPALPLPHKVVTDGTRLRQILWNLISNAVKFTPKGGLVTVRVCYEEESCLRFEVQDSGIGIPQDEQDKIFAMYYQVKDSHGGKPATGTGIGLAVSRRLAKSMGGDITVTSKPGEGSLFTLTVQAPSVAEEVEDTLDDDEMPLPALHVLLVEDIELNVIVARSVLEKLGNSVDVAMTGKEALEMFIPGEYDLVLLDIQLPDMTGLDISRELNKRFSKNELPPLVALTANVLKNKTEYLEAGMDDVLSKPLAVPALMSMIQKFWDNQITDKEPVVTKVDSEKQQALLDIPMLEQYIELVGPKLITDGLAMFEKMMPGYLEVLDSNMTARDNKGVVEEGHKIKGAAGSVGLRHLQQVAQQIQSPDLPAWSDNVGEWIEELKQEWQHDVNVLKAWVAEAGKK</sequence>
<dbReference type="InterPro" id="IPR000700">
    <property type="entry name" value="PAS-assoc_C"/>
</dbReference>
<comment type="catalytic activity">
    <reaction evidence="1 12">
        <text>ATP + protein L-histidine = ADP + protein N-phospho-L-histidine.</text>
        <dbReference type="EC" id="2.7.13.3"/>
    </reaction>
</comment>
<feature type="domain" description="Histidine kinase" evidence="17">
    <location>
        <begin position="289"/>
        <end position="508"/>
    </location>
</feature>
<dbReference type="InterPro" id="IPR013767">
    <property type="entry name" value="PAS_fold"/>
</dbReference>
<evidence type="ECO:0000256" key="12">
    <source>
        <dbReference type="PIRNR" id="PIRNR003182"/>
    </source>
</evidence>
<feature type="transmembrane region" description="Helical" evidence="16">
    <location>
        <begin position="20"/>
        <end position="46"/>
    </location>
</feature>
<dbReference type="PROSITE" id="PS50109">
    <property type="entry name" value="HIS_KIN"/>
    <property type="match status" value="1"/>
</dbReference>
<feature type="transmembrane region" description="Helical" evidence="16">
    <location>
        <begin position="58"/>
        <end position="77"/>
    </location>
</feature>
<dbReference type="Pfam" id="PF00989">
    <property type="entry name" value="PAS"/>
    <property type="match status" value="1"/>
</dbReference>
<evidence type="ECO:0000256" key="4">
    <source>
        <dbReference type="ARBA" id="ARBA00022519"/>
    </source>
</evidence>
<feature type="domain" description="PAC" evidence="20">
    <location>
        <begin position="226"/>
        <end position="278"/>
    </location>
</feature>
<dbReference type="InterPro" id="IPR000014">
    <property type="entry name" value="PAS"/>
</dbReference>
<organism evidence="22 23">
    <name type="scientific">Cedecea davisae</name>
    <dbReference type="NCBI Taxonomy" id="158484"/>
    <lineage>
        <taxon>Bacteria</taxon>
        <taxon>Pseudomonadati</taxon>
        <taxon>Pseudomonadota</taxon>
        <taxon>Gammaproteobacteria</taxon>
        <taxon>Enterobacterales</taxon>
        <taxon>Enterobacteriaceae</taxon>
        <taxon>Cedecea</taxon>
    </lineage>
</organism>
<dbReference type="InterPro" id="IPR003594">
    <property type="entry name" value="HATPase_dom"/>
</dbReference>
<dbReference type="InterPro" id="IPR005467">
    <property type="entry name" value="His_kinase_dom"/>
</dbReference>
<dbReference type="CDD" id="cd00130">
    <property type="entry name" value="PAS"/>
    <property type="match status" value="1"/>
</dbReference>
<evidence type="ECO:0000256" key="5">
    <source>
        <dbReference type="ARBA" id="ARBA00022553"/>
    </source>
</evidence>
<evidence type="ECO:0000256" key="3">
    <source>
        <dbReference type="ARBA" id="ARBA00022475"/>
    </source>
</evidence>
<evidence type="ECO:0000259" key="19">
    <source>
        <dbReference type="PROSITE" id="PS50112"/>
    </source>
</evidence>
<dbReference type="PANTHER" id="PTHR43047:SF64">
    <property type="entry name" value="HISTIDINE KINASE CONTAINING CHEY-HOMOLOGOUS RECEIVER DOMAIN AND PAS DOMAIN-RELATED"/>
    <property type="match status" value="1"/>
</dbReference>
<dbReference type="SMART" id="SM00387">
    <property type="entry name" value="HATPase_c"/>
    <property type="match status" value="1"/>
</dbReference>
<name>A0ABS6DNP6_9ENTR</name>
<keyword evidence="8 12" id="KW-0418">Kinase</keyword>
<dbReference type="PROSITE" id="PS50894">
    <property type="entry name" value="HPT"/>
    <property type="match status" value="1"/>
</dbReference>
<dbReference type="InterPro" id="IPR040642">
    <property type="entry name" value="HKR_ArcB_TM"/>
</dbReference>
<dbReference type="GO" id="GO:0004673">
    <property type="term" value="F:protein histidine kinase activity"/>
    <property type="evidence" value="ECO:0007669"/>
    <property type="project" value="UniProtKB-EC"/>
</dbReference>
<keyword evidence="5 14" id="KW-0597">Phosphoprotein</keyword>
<evidence type="ECO:0000256" key="14">
    <source>
        <dbReference type="PROSITE-ProRule" id="PRU00169"/>
    </source>
</evidence>
<keyword evidence="9 12" id="KW-0067">ATP-binding</keyword>
<dbReference type="Proteomes" id="UP000686327">
    <property type="component" value="Unassembled WGS sequence"/>
</dbReference>
<keyword evidence="3 12" id="KW-1003">Cell membrane</keyword>
<dbReference type="PIRSF" id="PIRSF003182">
    <property type="entry name" value="ArcB"/>
    <property type="match status" value="1"/>
</dbReference>
<evidence type="ECO:0000256" key="8">
    <source>
        <dbReference type="ARBA" id="ARBA00022777"/>
    </source>
</evidence>
<evidence type="ECO:0000256" key="7">
    <source>
        <dbReference type="ARBA" id="ARBA00022692"/>
    </source>
</evidence>
<dbReference type="CDD" id="cd16922">
    <property type="entry name" value="HATPase_EvgS-ArcB-TorS-like"/>
    <property type="match status" value="1"/>
</dbReference>
<dbReference type="InterPro" id="IPR014409">
    <property type="entry name" value="Sig_transdc_His_kin_hyb_ArcB"/>
</dbReference>
<keyword evidence="12" id="KW-0805">Transcription regulation</keyword>
<feature type="domain" description="PAS" evidence="19">
    <location>
        <begin position="153"/>
        <end position="223"/>
    </location>
</feature>
<keyword evidence="7 16" id="KW-0812">Transmembrane</keyword>
<dbReference type="Pfam" id="PF02518">
    <property type="entry name" value="HATPase_c"/>
    <property type="match status" value="1"/>
</dbReference>
<evidence type="ECO:0000256" key="11">
    <source>
        <dbReference type="ARBA" id="ARBA00023136"/>
    </source>
</evidence>
<evidence type="ECO:0000256" key="10">
    <source>
        <dbReference type="ARBA" id="ARBA00022989"/>
    </source>
</evidence>
<keyword evidence="12" id="KW-0547">Nucleotide-binding</keyword>
<dbReference type="PROSITE" id="PS50113">
    <property type="entry name" value="PAC"/>
    <property type="match status" value="1"/>
</dbReference>
<dbReference type="SMART" id="SM00091">
    <property type="entry name" value="PAS"/>
    <property type="match status" value="1"/>
</dbReference>
<evidence type="ECO:0000259" key="20">
    <source>
        <dbReference type="PROSITE" id="PS50113"/>
    </source>
</evidence>
<feature type="domain" description="HPt" evidence="21">
    <location>
        <begin position="680"/>
        <end position="773"/>
    </location>
</feature>
<dbReference type="Pfam" id="PF00072">
    <property type="entry name" value="Response_reg"/>
    <property type="match status" value="1"/>
</dbReference>
<gene>
    <name evidence="22" type="primary">arcB</name>
    <name evidence="22" type="ORF">KC222_22900</name>
</gene>
<evidence type="ECO:0000256" key="6">
    <source>
        <dbReference type="ARBA" id="ARBA00022679"/>
    </source>
</evidence>
<feature type="coiled-coil region" evidence="15">
    <location>
        <begin position="73"/>
        <end position="153"/>
    </location>
</feature>
<reference evidence="23" key="1">
    <citation type="submission" date="2023-07" db="EMBL/GenBank/DDBJ databases">
        <title>Cedecea davisae an AmpC producer and its therapeutic implications.</title>
        <authorList>
            <person name="Notter J."/>
        </authorList>
    </citation>
    <scope>NUCLEOTIDE SEQUENCE [LARGE SCALE GENOMIC DNA]</scope>
    <source>
        <strain evidence="23">1</strain>
    </source>
</reference>
<comment type="caution">
    <text evidence="22">The sequence shown here is derived from an EMBL/GenBank/DDBJ whole genome shotgun (WGS) entry which is preliminary data.</text>
</comment>
<evidence type="ECO:0000313" key="23">
    <source>
        <dbReference type="Proteomes" id="UP000686327"/>
    </source>
</evidence>
<evidence type="ECO:0000256" key="9">
    <source>
        <dbReference type="ARBA" id="ARBA00022840"/>
    </source>
</evidence>
<evidence type="ECO:0000256" key="13">
    <source>
        <dbReference type="PROSITE-ProRule" id="PRU00110"/>
    </source>
</evidence>
<dbReference type="NCBIfam" id="NF008302">
    <property type="entry name" value="PRK11091.1"/>
    <property type="match status" value="1"/>
</dbReference>
<feature type="modified residue" description="4-aspartylphosphate" evidence="14">
    <location>
        <position position="577"/>
    </location>
</feature>
<keyword evidence="12" id="KW-0804">Transcription</keyword>
<dbReference type="SMART" id="SM00388">
    <property type="entry name" value="HisKA"/>
    <property type="match status" value="1"/>
</dbReference>
<dbReference type="InterPro" id="IPR003661">
    <property type="entry name" value="HisK_dim/P_dom"/>
</dbReference>
<keyword evidence="10 16" id="KW-1133">Transmembrane helix</keyword>
<dbReference type="CDD" id="cd17546">
    <property type="entry name" value="REC_hyHK_CKI1_RcsC-like"/>
    <property type="match status" value="1"/>
</dbReference>
<dbReference type="PANTHER" id="PTHR43047">
    <property type="entry name" value="TWO-COMPONENT HISTIDINE PROTEIN KINASE"/>
    <property type="match status" value="1"/>
</dbReference>
<evidence type="ECO:0000313" key="22">
    <source>
        <dbReference type="EMBL" id="MBU4684846.1"/>
    </source>
</evidence>
<evidence type="ECO:0000259" key="18">
    <source>
        <dbReference type="PROSITE" id="PS50110"/>
    </source>
</evidence>
<keyword evidence="11 12" id="KW-0472">Membrane</keyword>
<dbReference type="CDD" id="cd00082">
    <property type="entry name" value="HisKA"/>
    <property type="match status" value="1"/>
</dbReference>
<dbReference type="PROSITE" id="PS50112">
    <property type="entry name" value="PAS"/>
    <property type="match status" value="1"/>
</dbReference>
<evidence type="ECO:0000256" key="1">
    <source>
        <dbReference type="ARBA" id="ARBA00000085"/>
    </source>
</evidence>
<dbReference type="InterPro" id="IPR001789">
    <property type="entry name" value="Sig_transdc_resp-reg_receiver"/>
</dbReference>
<keyword evidence="6 12" id="KW-0808">Transferase</keyword>
<keyword evidence="4 12" id="KW-0997">Cell inner membrane</keyword>
<dbReference type="CDD" id="cd00088">
    <property type="entry name" value="HPT"/>
    <property type="match status" value="1"/>
</dbReference>
<keyword evidence="23" id="KW-1185">Reference proteome</keyword>
<proteinExistence type="predicted"/>
<dbReference type="PROSITE" id="PS50110">
    <property type="entry name" value="RESPONSE_REGULATORY"/>
    <property type="match status" value="1"/>
</dbReference>
<dbReference type="Pfam" id="PF18415">
    <property type="entry name" value="HKR_ArcB_TM"/>
    <property type="match status" value="1"/>
</dbReference>